<dbReference type="CDD" id="cd07989">
    <property type="entry name" value="LPLAT_AGPAT-like"/>
    <property type="match status" value="1"/>
</dbReference>
<dbReference type="GO" id="GO:0005741">
    <property type="term" value="C:mitochondrial outer membrane"/>
    <property type="evidence" value="ECO:0007669"/>
    <property type="project" value="UniProtKB-SubCell"/>
</dbReference>
<evidence type="ECO:0000256" key="10">
    <source>
        <dbReference type="ARBA" id="ARBA00024323"/>
    </source>
</evidence>
<evidence type="ECO:0000256" key="2">
    <source>
        <dbReference type="ARBA" id="ARBA00010524"/>
    </source>
</evidence>
<name>A0A286U5V9_9AGAM</name>
<evidence type="ECO:0000256" key="3">
    <source>
        <dbReference type="ARBA" id="ARBA00022679"/>
    </source>
</evidence>
<comment type="similarity">
    <text evidence="2 12">Belongs to the taffazin family.</text>
</comment>
<evidence type="ECO:0000313" key="15">
    <source>
        <dbReference type="Proteomes" id="UP000217199"/>
    </source>
</evidence>
<dbReference type="InParanoid" id="A0A286U5V9"/>
<keyword evidence="8" id="KW-0472">Membrane</keyword>
<protein>
    <recommendedName>
        <fullName evidence="12">Tafazzin family protein</fullName>
    </recommendedName>
</protein>
<comment type="caution">
    <text evidence="14">The sequence shown here is derived from an EMBL/GenBank/DDBJ whole genome shotgun (WGS) entry which is preliminary data.</text>
</comment>
<evidence type="ECO:0000256" key="7">
    <source>
        <dbReference type="ARBA" id="ARBA00023128"/>
    </source>
</evidence>
<keyword evidence="6" id="KW-0443">Lipid metabolism</keyword>
<organism evidence="14 15">
    <name type="scientific">Pyrrhoderma noxium</name>
    <dbReference type="NCBI Taxonomy" id="2282107"/>
    <lineage>
        <taxon>Eukaryota</taxon>
        <taxon>Fungi</taxon>
        <taxon>Dikarya</taxon>
        <taxon>Basidiomycota</taxon>
        <taxon>Agaricomycotina</taxon>
        <taxon>Agaricomycetes</taxon>
        <taxon>Hymenochaetales</taxon>
        <taxon>Hymenochaetaceae</taxon>
        <taxon>Pyrrhoderma</taxon>
    </lineage>
</organism>
<evidence type="ECO:0000259" key="13">
    <source>
        <dbReference type="SMART" id="SM00563"/>
    </source>
</evidence>
<dbReference type="GO" id="GO:0047184">
    <property type="term" value="F:1-acylglycerophosphocholine O-acyltransferase activity"/>
    <property type="evidence" value="ECO:0007669"/>
    <property type="project" value="TreeGrafter"/>
</dbReference>
<keyword evidence="7" id="KW-0496">Mitochondrion</keyword>
<evidence type="ECO:0000256" key="6">
    <source>
        <dbReference type="ARBA" id="ARBA00023098"/>
    </source>
</evidence>
<evidence type="ECO:0000256" key="1">
    <source>
        <dbReference type="ARBA" id="ARBA00004137"/>
    </source>
</evidence>
<dbReference type="GO" id="GO:0005743">
    <property type="term" value="C:mitochondrial inner membrane"/>
    <property type="evidence" value="ECO:0007669"/>
    <property type="project" value="UniProtKB-SubCell"/>
</dbReference>
<evidence type="ECO:0000313" key="14">
    <source>
        <dbReference type="EMBL" id="PAV14934.1"/>
    </source>
</evidence>
<comment type="catalytic activity">
    <reaction evidence="11">
        <text>1'-[1,2-diacyl-sn-glycero-3-phospho],3'-[1-acyl-sn-glycero-3-phospho]-glycerol + a 1,2-diacyl-sn-glycero-3-phosphocholine = a cardiolipin + a 1-acyl-sn-glycero-3-phosphocholine</text>
        <dbReference type="Rhea" id="RHEA:33731"/>
        <dbReference type="ChEBI" id="CHEBI:57643"/>
        <dbReference type="ChEBI" id="CHEBI:58168"/>
        <dbReference type="ChEBI" id="CHEBI:62237"/>
        <dbReference type="ChEBI" id="CHEBI:64743"/>
    </reaction>
    <physiologicalReaction direction="left-to-right" evidence="11">
        <dbReference type="Rhea" id="RHEA:33732"/>
    </physiologicalReaction>
    <physiologicalReaction direction="right-to-left" evidence="11">
        <dbReference type="Rhea" id="RHEA:33733"/>
    </physiologicalReaction>
</comment>
<comment type="subcellular location">
    <subcellularLocation>
        <location evidence="1">Mitochondrion inner membrane</location>
        <topology evidence="1">Peripheral membrane protein</topology>
        <orientation evidence="1">Intermembrane side</orientation>
    </subcellularLocation>
    <subcellularLocation>
        <location evidence="10">Mitochondrion outer membrane</location>
        <topology evidence="10">Peripheral membrane protein</topology>
        <orientation evidence="10">Intermembrane side</orientation>
    </subcellularLocation>
</comment>
<keyword evidence="4" id="KW-1000">Mitochondrion outer membrane</keyword>
<keyword evidence="3" id="KW-0808">Transferase</keyword>
<dbReference type="SMART" id="SM00563">
    <property type="entry name" value="PlsC"/>
    <property type="match status" value="1"/>
</dbReference>
<evidence type="ECO:0000256" key="5">
    <source>
        <dbReference type="ARBA" id="ARBA00022792"/>
    </source>
</evidence>
<dbReference type="InterPro" id="IPR000872">
    <property type="entry name" value="Tafazzin"/>
</dbReference>
<reference evidence="14 15" key="1">
    <citation type="journal article" date="2017" name="Mol. Ecol.">
        <title>Comparative and population genomic landscape of Phellinus noxius: A hypervariable fungus causing root rot in trees.</title>
        <authorList>
            <person name="Chung C.L."/>
            <person name="Lee T.J."/>
            <person name="Akiba M."/>
            <person name="Lee H.H."/>
            <person name="Kuo T.H."/>
            <person name="Liu D."/>
            <person name="Ke H.M."/>
            <person name="Yokoi T."/>
            <person name="Roa M.B."/>
            <person name="Lu M.J."/>
            <person name="Chang Y.Y."/>
            <person name="Ann P.J."/>
            <person name="Tsai J.N."/>
            <person name="Chen C.Y."/>
            <person name="Tzean S.S."/>
            <person name="Ota Y."/>
            <person name="Hattori T."/>
            <person name="Sahashi N."/>
            <person name="Liou R.F."/>
            <person name="Kikuchi T."/>
            <person name="Tsai I.J."/>
        </authorList>
    </citation>
    <scope>NUCLEOTIDE SEQUENCE [LARGE SCALE GENOMIC DNA]</scope>
    <source>
        <strain evidence="14 15">FFPRI411160</strain>
    </source>
</reference>
<keyword evidence="15" id="KW-1185">Reference proteome</keyword>
<evidence type="ECO:0000256" key="9">
    <source>
        <dbReference type="ARBA" id="ARBA00023315"/>
    </source>
</evidence>
<keyword evidence="9 14" id="KW-0012">Acyltransferase</keyword>
<dbReference type="AlphaFoldDB" id="A0A286U5V9"/>
<dbReference type="GO" id="GO:0007007">
    <property type="term" value="P:inner mitochondrial membrane organization"/>
    <property type="evidence" value="ECO:0007669"/>
    <property type="project" value="TreeGrafter"/>
</dbReference>
<keyword evidence="5" id="KW-0999">Mitochondrion inner membrane</keyword>
<dbReference type="STRING" id="2282107.A0A286U5V9"/>
<dbReference type="PANTHER" id="PTHR12497">
    <property type="entry name" value="TAZ PROTEIN TAFAZZIN"/>
    <property type="match status" value="1"/>
</dbReference>
<proteinExistence type="inferred from homology"/>
<dbReference type="GO" id="GO:0035965">
    <property type="term" value="P:cardiolipin acyl-chain remodeling"/>
    <property type="evidence" value="ECO:0007669"/>
    <property type="project" value="TreeGrafter"/>
</dbReference>
<dbReference type="PANTHER" id="PTHR12497:SF0">
    <property type="entry name" value="TAFAZZIN"/>
    <property type="match status" value="1"/>
</dbReference>
<dbReference type="SUPFAM" id="SSF69593">
    <property type="entry name" value="Glycerol-3-phosphate (1)-acyltransferase"/>
    <property type="match status" value="1"/>
</dbReference>
<dbReference type="EMBL" id="NBII01000011">
    <property type="protein sequence ID" value="PAV14934.1"/>
    <property type="molecule type" value="Genomic_DNA"/>
</dbReference>
<evidence type="ECO:0000256" key="8">
    <source>
        <dbReference type="ARBA" id="ARBA00023136"/>
    </source>
</evidence>
<sequence>MIVQRLLSSSVIGVVGLACKAFLNIGFKQVAVSGIHNLLNALDDSERKKGRGIVTVSNHISTLDDPVTWGTLPFRCFTNLHDMRWTLGASDIVFTNPVFSAFFRKGQVLETFRGNGVYQESVDTAIKKLNEGLWVHLFGEGKVNQPYQYQLLQDTDNHGCAHDGELVAKLPRFKWGVGRILADSDRLPVVIPMWLSGFENVMPEPRPAGFPAKFLPRFRQSIRVCFGEKLDENELKRVLMAVGTPSPVPISYPTNTIIKRDSIPENVIERQRQWEAVTALVHQSVENLGYSVSGPLLGLPHSPFLMAKPYTSR</sequence>
<evidence type="ECO:0000256" key="12">
    <source>
        <dbReference type="RuleBase" id="RU365062"/>
    </source>
</evidence>
<evidence type="ECO:0000256" key="4">
    <source>
        <dbReference type="ARBA" id="ARBA00022787"/>
    </source>
</evidence>
<evidence type="ECO:0000256" key="11">
    <source>
        <dbReference type="ARBA" id="ARBA00047906"/>
    </source>
</evidence>
<dbReference type="InterPro" id="IPR002123">
    <property type="entry name" value="Plipid/glycerol_acylTrfase"/>
</dbReference>
<dbReference type="OrthoDB" id="193467at2759"/>
<feature type="domain" description="Phospholipid/glycerol acyltransferase" evidence="13">
    <location>
        <begin position="53"/>
        <end position="198"/>
    </location>
</feature>
<dbReference type="PRINTS" id="PR00979">
    <property type="entry name" value="TAFAZZIN"/>
</dbReference>
<gene>
    <name evidence="14" type="ORF">PNOK_0948700</name>
</gene>
<dbReference type="Pfam" id="PF01553">
    <property type="entry name" value="Acyltransferase"/>
    <property type="match status" value="1"/>
</dbReference>
<dbReference type="PROSITE" id="PS51257">
    <property type="entry name" value="PROKAR_LIPOPROTEIN"/>
    <property type="match status" value="1"/>
</dbReference>
<dbReference type="Proteomes" id="UP000217199">
    <property type="component" value="Unassembled WGS sequence"/>
</dbReference>
<accession>A0A286U5V9</accession>